<organism evidence="1 2">
    <name type="scientific">Rhododendron molle</name>
    <name type="common">Chinese azalea</name>
    <name type="synonym">Azalea mollis</name>
    <dbReference type="NCBI Taxonomy" id="49168"/>
    <lineage>
        <taxon>Eukaryota</taxon>
        <taxon>Viridiplantae</taxon>
        <taxon>Streptophyta</taxon>
        <taxon>Embryophyta</taxon>
        <taxon>Tracheophyta</taxon>
        <taxon>Spermatophyta</taxon>
        <taxon>Magnoliopsida</taxon>
        <taxon>eudicotyledons</taxon>
        <taxon>Gunneridae</taxon>
        <taxon>Pentapetalae</taxon>
        <taxon>asterids</taxon>
        <taxon>Ericales</taxon>
        <taxon>Ericaceae</taxon>
        <taxon>Ericoideae</taxon>
        <taxon>Rhodoreae</taxon>
        <taxon>Rhododendron</taxon>
    </lineage>
</organism>
<dbReference type="Proteomes" id="UP001062846">
    <property type="component" value="Chromosome 9"/>
</dbReference>
<comment type="caution">
    <text evidence="1">The sequence shown here is derived from an EMBL/GenBank/DDBJ whole genome shotgun (WGS) entry which is preliminary data.</text>
</comment>
<evidence type="ECO:0000313" key="1">
    <source>
        <dbReference type="EMBL" id="KAI8537408.1"/>
    </source>
</evidence>
<name>A0ACC0M8T4_RHOML</name>
<evidence type="ECO:0000313" key="2">
    <source>
        <dbReference type="Proteomes" id="UP001062846"/>
    </source>
</evidence>
<gene>
    <name evidence="1" type="ORF">RHMOL_Rhmol09G0021500</name>
</gene>
<sequence length="71" mass="8018">MVVRVMKRCGGGGRVVIVGCGSDKRPDGFKFRWEMRVSELIDPATGKRRLCVLVLQDRRCKGSADYPIIMF</sequence>
<accession>A0ACC0M8T4</accession>
<proteinExistence type="predicted"/>
<reference evidence="1" key="1">
    <citation type="submission" date="2022-02" db="EMBL/GenBank/DDBJ databases">
        <title>Plant Genome Project.</title>
        <authorList>
            <person name="Zhang R.-G."/>
        </authorList>
    </citation>
    <scope>NUCLEOTIDE SEQUENCE</scope>
    <source>
        <strain evidence="1">AT1</strain>
    </source>
</reference>
<keyword evidence="2" id="KW-1185">Reference proteome</keyword>
<protein>
    <submittedName>
        <fullName evidence="1">Uncharacterized protein</fullName>
    </submittedName>
</protein>
<dbReference type="EMBL" id="CM046396">
    <property type="protein sequence ID" value="KAI8537408.1"/>
    <property type="molecule type" value="Genomic_DNA"/>
</dbReference>